<dbReference type="EMBL" id="CAJDYZ010006826">
    <property type="protein sequence ID" value="CAD1473720.1"/>
    <property type="molecule type" value="Genomic_DNA"/>
</dbReference>
<keyword evidence="2" id="KW-1185">Reference proteome</keyword>
<evidence type="ECO:0000313" key="1">
    <source>
        <dbReference type="EMBL" id="CAD1473720.1"/>
    </source>
</evidence>
<organism evidence="1 2">
    <name type="scientific">Heterotrigona itama</name>
    <dbReference type="NCBI Taxonomy" id="395501"/>
    <lineage>
        <taxon>Eukaryota</taxon>
        <taxon>Metazoa</taxon>
        <taxon>Ecdysozoa</taxon>
        <taxon>Arthropoda</taxon>
        <taxon>Hexapoda</taxon>
        <taxon>Insecta</taxon>
        <taxon>Pterygota</taxon>
        <taxon>Neoptera</taxon>
        <taxon>Endopterygota</taxon>
        <taxon>Hymenoptera</taxon>
        <taxon>Apocrita</taxon>
        <taxon>Aculeata</taxon>
        <taxon>Apoidea</taxon>
        <taxon>Anthophila</taxon>
        <taxon>Apidae</taxon>
        <taxon>Heterotrigona</taxon>
    </lineage>
</organism>
<protein>
    <submittedName>
        <fullName evidence="1">Uncharacterized protein</fullName>
    </submittedName>
</protein>
<dbReference type="OrthoDB" id="7490198at2759"/>
<evidence type="ECO:0000313" key="2">
    <source>
        <dbReference type="Proteomes" id="UP000752696"/>
    </source>
</evidence>
<proteinExistence type="predicted"/>
<sequence length="103" mass="12096">MMKIIKRFLPQYGKLLHVQKIKINVENIRFGNESAISRIFSTFILIFWTPGRFGLISQIVINKSGEKEIFGNLRIICANITNECWIFRIGCLSSSYIYCRIRY</sequence>
<gene>
    <name evidence="1" type="ORF">MHI_LOCUS409481</name>
</gene>
<comment type="caution">
    <text evidence="1">The sequence shown here is derived from an EMBL/GenBank/DDBJ whole genome shotgun (WGS) entry which is preliminary data.</text>
</comment>
<dbReference type="Proteomes" id="UP000752696">
    <property type="component" value="Unassembled WGS sequence"/>
</dbReference>
<reference evidence="1" key="1">
    <citation type="submission" date="2020-07" db="EMBL/GenBank/DDBJ databases">
        <authorList>
            <person name="Nazaruddin N."/>
        </authorList>
    </citation>
    <scope>NUCLEOTIDE SEQUENCE</scope>
</reference>
<name>A0A6V7H2K4_9HYME</name>
<accession>A0A6V7H2K4</accession>
<dbReference type="AlphaFoldDB" id="A0A6V7H2K4"/>